<dbReference type="InterPro" id="IPR000652">
    <property type="entry name" value="Triosephosphate_isomerase"/>
</dbReference>
<feature type="active site" description="Proton acceptor" evidence="7">
    <location>
        <position position="171"/>
    </location>
</feature>
<feature type="binding site" evidence="7">
    <location>
        <position position="177"/>
    </location>
    <ligand>
        <name>substrate</name>
    </ligand>
</feature>
<dbReference type="EC" id="5.3.1.1" evidence="7 8"/>
<dbReference type="Proteomes" id="UP000177407">
    <property type="component" value="Unassembled WGS sequence"/>
</dbReference>
<comment type="caution">
    <text evidence="9">The sequence shown here is derived from an EMBL/GenBank/DDBJ whole genome shotgun (WGS) entry which is preliminary data.</text>
</comment>
<reference evidence="9 10" key="1">
    <citation type="journal article" date="2016" name="Nat. Commun.">
        <title>Thousands of microbial genomes shed light on interconnected biogeochemical processes in an aquifer system.</title>
        <authorList>
            <person name="Anantharaman K."/>
            <person name="Brown C.T."/>
            <person name="Hug L.A."/>
            <person name="Sharon I."/>
            <person name="Castelle C.J."/>
            <person name="Probst A.J."/>
            <person name="Thomas B.C."/>
            <person name="Singh A."/>
            <person name="Wilkins M.J."/>
            <person name="Karaoz U."/>
            <person name="Brodie E.L."/>
            <person name="Williams K.H."/>
            <person name="Hubbard S.S."/>
            <person name="Banfield J.F."/>
        </authorList>
    </citation>
    <scope>NUCLEOTIDE SEQUENCE [LARGE SCALE GENOMIC DNA]</scope>
</reference>
<accession>A0A1F5S1H3</accession>
<dbReference type="GO" id="GO:0019563">
    <property type="term" value="P:glycerol catabolic process"/>
    <property type="evidence" value="ECO:0007669"/>
    <property type="project" value="TreeGrafter"/>
</dbReference>
<keyword evidence="3 7" id="KW-0312">Gluconeogenesis</keyword>
<dbReference type="GO" id="GO:0046166">
    <property type="term" value="P:glyceraldehyde-3-phosphate biosynthetic process"/>
    <property type="evidence" value="ECO:0007669"/>
    <property type="project" value="TreeGrafter"/>
</dbReference>
<dbReference type="AlphaFoldDB" id="A0A1F5S1H3"/>
<feature type="binding site" evidence="7">
    <location>
        <position position="218"/>
    </location>
    <ligand>
        <name>substrate</name>
    </ligand>
</feature>
<comment type="catalytic activity">
    <reaction evidence="7 8">
        <text>D-glyceraldehyde 3-phosphate = dihydroxyacetone phosphate</text>
        <dbReference type="Rhea" id="RHEA:18585"/>
        <dbReference type="ChEBI" id="CHEBI:57642"/>
        <dbReference type="ChEBI" id="CHEBI:59776"/>
        <dbReference type="EC" id="5.3.1.1"/>
    </reaction>
</comment>
<protein>
    <recommendedName>
        <fullName evidence="7 8">Triosephosphate isomerase</fullName>
        <shortName evidence="7">TIM</shortName>
        <shortName evidence="7">TPI</shortName>
        <ecNumber evidence="7 8">5.3.1.1</ecNumber>
    </recommendedName>
    <alternativeName>
        <fullName evidence="7">Triose-phosphate isomerase</fullName>
    </alternativeName>
</protein>
<comment type="pathway">
    <text evidence="1 7 8">Carbohydrate degradation; glycolysis; D-glyceraldehyde 3-phosphate from glycerone phosphate: step 1/1.</text>
</comment>
<comment type="function">
    <text evidence="7">Involved in the gluconeogenesis. Catalyzes stereospecifically the conversion of dihydroxyacetone phosphate (DHAP) to D-glyceraldehyde-3-phosphate (G3P).</text>
</comment>
<evidence type="ECO:0000256" key="1">
    <source>
        <dbReference type="ARBA" id="ARBA00004680"/>
    </source>
</evidence>
<dbReference type="SUPFAM" id="SSF51351">
    <property type="entry name" value="Triosephosphate isomerase (TIM)"/>
    <property type="match status" value="1"/>
</dbReference>
<dbReference type="HAMAP" id="MF_00147_B">
    <property type="entry name" value="TIM_B"/>
    <property type="match status" value="1"/>
</dbReference>
<evidence type="ECO:0000256" key="7">
    <source>
        <dbReference type="HAMAP-Rule" id="MF_00147"/>
    </source>
</evidence>
<dbReference type="GO" id="GO:0005829">
    <property type="term" value="C:cytosol"/>
    <property type="evidence" value="ECO:0007669"/>
    <property type="project" value="TreeGrafter"/>
</dbReference>
<dbReference type="InterPro" id="IPR013785">
    <property type="entry name" value="Aldolase_TIM"/>
</dbReference>
<dbReference type="InterPro" id="IPR035990">
    <property type="entry name" value="TIM_sf"/>
</dbReference>
<dbReference type="PANTHER" id="PTHR21139:SF42">
    <property type="entry name" value="TRIOSEPHOSPHATE ISOMERASE"/>
    <property type="match status" value="1"/>
</dbReference>
<dbReference type="Gene3D" id="3.20.20.70">
    <property type="entry name" value="Aldolase class I"/>
    <property type="match status" value="1"/>
</dbReference>
<evidence type="ECO:0000256" key="2">
    <source>
        <dbReference type="ARBA" id="ARBA00007422"/>
    </source>
</evidence>
<dbReference type="CDD" id="cd00311">
    <property type="entry name" value="TIM"/>
    <property type="match status" value="1"/>
</dbReference>
<evidence type="ECO:0000256" key="4">
    <source>
        <dbReference type="ARBA" id="ARBA00022490"/>
    </source>
</evidence>
<evidence type="ECO:0000313" key="10">
    <source>
        <dbReference type="Proteomes" id="UP000177407"/>
    </source>
</evidence>
<evidence type="ECO:0000256" key="5">
    <source>
        <dbReference type="ARBA" id="ARBA00023152"/>
    </source>
</evidence>
<comment type="subunit">
    <text evidence="7 8">Homodimer.</text>
</comment>
<dbReference type="PROSITE" id="PS51440">
    <property type="entry name" value="TIM_2"/>
    <property type="match status" value="1"/>
</dbReference>
<dbReference type="NCBIfam" id="TIGR00419">
    <property type="entry name" value="tim"/>
    <property type="match status" value="1"/>
</dbReference>
<dbReference type="GO" id="GO:0006094">
    <property type="term" value="P:gluconeogenesis"/>
    <property type="evidence" value="ECO:0007669"/>
    <property type="project" value="UniProtKB-UniRule"/>
</dbReference>
<sequence>MKQIFIANWKMNLNVEESLDLVKKIDSLLKKNKDTEKNDVVVCPSFLSLWAINNYFNQKKSKIKLGAQNIFWEEKGAFTGEISPKMLKEVNCQYAIIGHSERRENLWESDQMINQKVRTALKFGLTPVVCVGETFEERKRGQRDSVIGRQVGRALEGVKKNEFRKIIIAYEPVWVIGIGQAVEPEDAAYSHHLIRKVLFKSYSEKIVAKDLRVIYGGSVNPDNIDSFICQDGIDGVLVGSASLEADKLVKMVKSFSCPKRKK</sequence>
<comment type="pathway">
    <text evidence="7 8">Carbohydrate biosynthesis; gluconeogenesis.</text>
</comment>
<keyword evidence="6 7" id="KW-0413">Isomerase</keyword>
<keyword evidence="5 7" id="KW-0324">Glycolysis</keyword>
<dbReference type="UniPathway" id="UPA00109">
    <property type="reaction ID" value="UER00189"/>
</dbReference>
<dbReference type="PANTHER" id="PTHR21139">
    <property type="entry name" value="TRIOSEPHOSPHATE ISOMERASE"/>
    <property type="match status" value="1"/>
</dbReference>
<dbReference type="UniPathway" id="UPA00138"/>
<feature type="active site" description="Electrophile" evidence="7">
    <location>
        <position position="99"/>
    </location>
</feature>
<feature type="binding site" evidence="7">
    <location>
        <begin position="8"/>
        <end position="10"/>
    </location>
    <ligand>
        <name>substrate</name>
    </ligand>
</feature>
<name>A0A1F5S1H3_9BACT</name>
<dbReference type="GO" id="GO:0006096">
    <property type="term" value="P:glycolytic process"/>
    <property type="evidence" value="ECO:0007669"/>
    <property type="project" value="UniProtKB-UniRule"/>
</dbReference>
<comment type="subcellular location">
    <subcellularLocation>
        <location evidence="7 8">Cytoplasm</location>
    </subcellularLocation>
</comment>
<dbReference type="GO" id="GO:0004807">
    <property type="term" value="F:triose-phosphate isomerase activity"/>
    <property type="evidence" value="ECO:0007669"/>
    <property type="project" value="UniProtKB-UniRule"/>
</dbReference>
<evidence type="ECO:0000256" key="6">
    <source>
        <dbReference type="ARBA" id="ARBA00023235"/>
    </source>
</evidence>
<keyword evidence="4 7" id="KW-0963">Cytoplasm</keyword>
<evidence type="ECO:0000256" key="8">
    <source>
        <dbReference type="RuleBase" id="RU363013"/>
    </source>
</evidence>
<dbReference type="Pfam" id="PF00121">
    <property type="entry name" value="TIM"/>
    <property type="match status" value="1"/>
</dbReference>
<dbReference type="FunFam" id="3.20.20.70:FF:000016">
    <property type="entry name" value="Triosephosphate isomerase"/>
    <property type="match status" value="1"/>
</dbReference>
<gene>
    <name evidence="7" type="primary">tpiA</name>
    <name evidence="9" type="ORF">A2257_04245</name>
</gene>
<comment type="caution">
    <text evidence="7">Lacks conserved residue(s) required for the propagation of feature annotation.</text>
</comment>
<organism evidence="9 10">
    <name type="scientific">Candidatus Falkowbacteria bacterium RIFOXYA2_FULL_38_12</name>
    <dbReference type="NCBI Taxonomy" id="1797993"/>
    <lineage>
        <taxon>Bacteria</taxon>
        <taxon>Candidatus Falkowiibacteriota</taxon>
    </lineage>
</organism>
<evidence type="ECO:0000256" key="3">
    <source>
        <dbReference type="ARBA" id="ARBA00022432"/>
    </source>
</evidence>
<proteinExistence type="inferred from homology"/>
<dbReference type="EMBL" id="MFGA01000023">
    <property type="protein sequence ID" value="OGF20537.1"/>
    <property type="molecule type" value="Genomic_DNA"/>
</dbReference>
<dbReference type="InterPro" id="IPR022896">
    <property type="entry name" value="TrioseP_Isoase_bac/euk"/>
</dbReference>
<comment type="similarity">
    <text evidence="2 7 8">Belongs to the triosephosphate isomerase family.</text>
</comment>
<evidence type="ECO:0000313" key="9">
    <source>
        <dbReference type="EMBL" id="OGF20537.1"/>
    </source>
</evidence>